<feature type="compositionally biased region" description="Low complexity" evidence="1">
    <location>
        <begin position="40"/>
        <end position="54"/>
    </location>
</feature>
<organism evidence="2 3">
    <name type="scientific">Myotis myotis</name>
    <name type="common">Greater mouse-eared bat</name>
    <name type="synonym">Vespertilio myotis</name>
    <dbReference type="NCBI Taxonomy" id="51298"/>
    <lineage>
        <taxon>Eukaryota</taxon>
        <taxon>Metazoa</taxon>
        <taxon>Chordata</taxon>
        <taxon>Craniata</taxon>
        <taxon>Vertebrata</taxon>
        <taxon>Euteleostomi</taxon>
        <taxon>Mammalia</taxon>
        <taxon>Eutheria</taxon>
        <taxon>Laurasiatheria</taxon>
        <taxon>Chiroptera</taxon>
        <taxon>Yangochiroptera</taxon>
        <taxon>Vespertilionidae</taxon>
        <taxon>Myotis</taxon>
    </lineage>
</organism>
<evidence type="ECO:0000256" key="1">
    <source>
        <dbReference type="SAM" id="MobiDB-lite"/>
    </source>
</evidence>
<accession>A0A7J7VID9</accession>
<protein>
    <submittedName>
        <fullName evidence="2">Uncharacterized protein</fullName>
    </submittedName>
</protein>
<feature type="region of interest" description="Disordered" evidence="1">
    <location>
        <begin position="127"/>
        <end position="175"/>
    </location>
</feature>
<evidence type="ECO:0000313" key="2">
    <source>
        <dbReference type="EMBL" id="KAF6324889.1"/>
    </source>
</evidence>
<feature type="compositionally biased region" description="Gly residues" evidence="1">
    <location>
        <begin position="55"/>
        <end position="65"/>
    </location>
</feature>
<feature type="compositionally biased region" description="Low complexity" evidence="1">
    <location>
        <begin position="127"/>
        <end position="148"/>
    </location>
</feature>
<name>A0A7J7VID9_MYOMY</name>
<dbReference type="Proteomes" id="UP000527355">
    <property type="component" value="Unassembled WGS sequence"/>
</dbReference>
<proteinExistence type="predicted"/>
<reference evidence="2 3" key="1">
    <citation type="journal article" date="2020" name="Nature">
        <title>Six reference-quality genomes reveal evolution of bat adaptations.</title>
        <authorList>
            <person name="Jebb D."/>
            <person name="Huang Z."/>
            <person name="Pippel M."/>
            <person name="Hughes G.M."/>
            <person name="Lavrichenko K."/>
            <person name="Devanna P."/>
            <person name="Winkler S."/>
            <person name="Jermiin L.S."/>
            <person name="Skirmuntt E.C."/>
            <person name="Katzourakis A."/>
            <person name="Burkitt-Gray L."/>
            <person name="Ray D.A."/>
            <person name="Sullivan K.A.M."/>
            <person name="Roscito J.G."/>
            <person name="Kirilenko B.M."/>
            <person name="Davalos L.M."/>
            <person name="Corthals A.P."/>
            <person name="Power M.L."/>
            <person name="Jones G."/>
            <person name="Ransome R.D."/>
            <person name="Dechmann D.K.N."/>
            <person name="Locatelli A.G."/>
            <person name="Puechmaille S.J."/>
            <person name="Fedrigo O."/>
            <person name="Jarvis E.D."/>
            <person name="Hiller M."/>
            <person name="Vernes S.C."/>
            <person name="Myers E.W."/>
            <person name="Teeling E.C."/>
        </authorList>
    </citation>
    <scope>NUCLEOTIDE SEQUENCE [LARGE SCALE GENOMIC DNA]</scope>
    <source>
        <strain evidence="2">MMyoMyo1</strain>
        <tissue evidence="2">Flight muscle</tissue>
    </source>
</reference>
<comment type="caution">
    <text evidence="2">The sequence shown here is derived from an EMBL/GenBank/DDBJ whole genome shotgun (WGS) entry which is preliminary data.</text>
</comment>
<sequence>MDARCLPPCVAGLQLGAQGGLRPPPSFLARLPAPPGGGRACPPARPARSFSPPLGGDGGAPGQGHGNAARCGCRGALRSGSSWGSAGLRSDSGCGAEGTAPSCGALRGPAGVLPAGFGLRGPRALAPVPPRSALRAPRPAPGRRLAMPAEERGLRWSRRGGGGGRSGRGEARPGW</sequence>
<feature type="region of interest" description="Disordered" evidence="1">
    <location>
        <begin position="26"/>
        <end position="67"/>
    </location>
</feature>
<keyword evidence="3" id="KW-1185">Reference proteome</keyword>
<gene>
    <name evidence="2" type="ORF">mMyoMyo1_008340</name>
</gene>
<evidence type="ECO:0000313" key="3">
    <source>
        <dbReference type="Proteomes" id="UP000527355"/>
    </source>
</evidence>
<dbReference type="EMBL" id="JABWUV010000010">
    <property type="protein sequence ID" value="KAF6324889.1"/>
    <property type="molecule type" value="Genomic_DNA"/>
</dbReference>
<dbReference type="AlphaFoldDB" id="A0A7J7VID9"/>